<evidence type="ECO:0000256" key="1">
    <source>
        <dbReference type="ARBA" id="ARBA00000085"/>
    </source>
</evidence>
<dbReference type="SMART" id="SM00387">
    <property type="entry name" value="HATPase_c"/>
    <property type="match status" value="1"/>
</dbReference>
<dbReference type="InterPro" id="IPR005467">
    <property type="entry name" value="His_kinase_dom"/>
</dbReference>
<dbReference type="CDD" id="cd00082">
    <property type="entry name" value="HisKA"/>
    <property type="match status" value="1"/>
</dbReference>
<dbReference type="Proteomes" id="UP000396835">
    <property type="component" value="Unassembled WGS sequence"/>
</dbReference>
<dbReference type="InterPro" id="IPR015943">
    <property type="entry name" value="WD40/YVTN_repeat-like_dom_sf"/>
</dbReference>
<dbReference type="CDD" id="cd00075">
    <property type="entry name" value="HATPase"/>
    <property type="match status" value="1"/>
</dbReference>
<dbReference type="GO" id="GO:0043565">
    <property type="term" value="F:sequence-specific DNA binding"/>
    <property type="evidence" value="ECO:0007669"/>
    <property type="project" value="InterPro"/>
</dbReference>
<dbReference type="PROSITE" id="PS01124">
    <property type="entry name" value="HTH_ARAC_FAMILY_2"/>
    <property type="match status" value="1"/>
</dbReference>
<evidence type="ECO:0000256" key="3">
    <source>
        <dbReference type="ARBA" id="ARBA00022553"/>
    </source>
</evidence>
<dbReference type="InterPro" id="IPR009057">
    <property type="entry name" value="Homeodomain-like_sf"/>
</dbReference>
<dbReference type="InterPro" id="IPR018062">
    <property type="entry name" value="HTH_AraC-typ_CS"/>
</dbReference>
<gene>
    <name evidence="17" type="primary">evgS_9</name>
    <name evidence="17" type="ORF">NCTC7812_02001</name>
</gene>
<evidence type="ECO:0000256" key="6">
    <source>
        <dbReference type="ARBA" id="ARBA00022777"/>
    </source>
</evidence>
<dbReference type="EC" id="2.7.13.3" evidence="2"/>
<evidence type="ECO:0000256" key="5">
    <source>
        <dbReference type="ARBA" id="ARBA00022741"/>
    </source>
</evidence>
<protein>
    <recommendedName>
        <fullName evidence="2">histidine kinase</fullName>
        <ecNumber evidence="2">2.7.13.3</ecNumber>
    </recommendedName>
</protein>
<dbReference type="PANTHER" id="PTHR43547:SF2">
    <property type="entry name" value="HYBRID SIGNAL TRANSDUCTION HISTIDINE KINASE C"/>
    <property type="match status" value="1"/>
</dbReference>
<dbReference type="PRINTS" id="PR00344">
    <property type="entry name" value="BCTRLSENSOR"/>
</dbReference>
<dbReference type="PANTHER" id="PTHR43547">
    <property type="entry name" value="TWO-COMPONENT HISTIDINE KINASE"/>
    <property type="match status" value="1"/>
</dbReference>
<keyword evidence="7" id="KW-0067">ATP-binding</keyword>
<dbReference type="FunFam" id="1.10.287.130:FF:000045">
    <property type="entry name" value="Two-component system sensor histidine kinase/response regulator"/>
    <property type="match status" value="1"/>
</dbReference>
<evidence type="ECO:0000313" key="17">
    <source>
        <dbReference type="EMBL" id="VFB14449.1"/>
    </source>
</evidence>
<keyword evidence="8" id="KW-0902">Two-component regulatory system</keyword>
<reference evidence="17 18" key="1">
    <citation type="submission" date="2019-02" db="EMBL/GenBank/DDBJ databases">
        <authorList>
            <consortium name="Pathogen Informatics"/>
        </authorList>
    </citation>
    <scope>NUCLEOTIDE SEQUENCE [LARGE SCALE GENOMIC DNA]</scope>
    <source>
        <strain evidence="17 18">3012STDY7078512</strain>
    </source>
</reference>
<accession>A0A449I4U5</accession>
<dbReference type="SMART" id="SM00448">
    <property type="entry name" value="REC"/>
    <property type="match status" value="1"/>
</dbReference>
<dbReference type="InterPro" id="IPR011006">
    <property type="entry name" value="CheY-like_superfamily"/>
</dbReference>
<comment type="catalytic activity">
    <reaction evidence="1">
        <text>ATP + protein L-histidine = ADP + protein N-phospho-L-histidine.</text>
        <dbReference type="EC" id="2.7.13.3"/>
    </reaction>
</comment>
<keyword evidence="4 17" id="KW-0808">Transferase</keyword>
<dbReference type="FunFam" id="3.30.565.10:FF:000037">
    <property type="entry name" value="Hybrid sensor histidine kinase/response regulator"/>
    <property type="match status" value="1"/>
</dbReference>
<dbReference type="Gene3D" id="3.30.565.10">
    <property type="entry name" value="Histidine kinase-like ATPase, C-terminal domain"/>
    <property type="match status" value="1"/>
</dbReference>
<keyword evidence="10" id="KW-0238">DNA-binding</keyword>
<dbReference type="Gene3D" id="2.60.40.10">
    <property type="entry name" value="Immunoglobulins"/>
    <property type="match status" value="1"/>
</dbReference>
<dbReference type="Pfam" id="PF07495">
    <property type="entry name" value="Y_Y_Y"/>
    <property type="match status" value="1"/>
</dbReference>
<dbReference type="PROSITE" id="PS50109">
    <property type="entry name" value="HIS_KIN"/>
    <property type="match status" value="1"/>
</dbReference>
<evidence type="ECO:0000259" key="14">
    <source>
        <dbReference type="PROSITE" id="PS01124"/>
    </source>
</evidence>
<dbReference type="InterPro" id="IPR011123">
    <property type="entry name" value="Y_Y_Y"/>
</dbReference>
<dbReference type="SMART" id="SM00388">
    <property type="entry name" value="HisKA"/>
    <property type="match status" value="1"/>
</dbReference>
<dbReference type="PROSITE" id="PS00041">
    <property type="entry name" value="HTH_ARAC_FAMILY_1"/>
    <property type="match status" value="1"/>
</dbReference>
<keyword evidence="13" id="KW-1133">Transmembrane helix</keyword>
<dbReference type="GO" id="GO:0000155">
    <property type="term" value="F:phosphorelay sensor kinase activity"/>
    <property type="evidence" value="ECO:0007669"/>
    <property type="project" value="InterPro"/>
</dbReference>
<keyword evidence="6 17" id="KW-0418">Kinase</keyword>
<keyword evidence="13" id="KW-0812">Transmembrane</keyword>
<dbReference type="Pfam" id="PF00072">
    <property type="entry name" value="Response_reg"/>
    <property type="match status" value="1"/>
</dbReference>
<evidence type="ECO:0000256" key="11">
    <source>
        <dbReference type="ARBA" id="ARBA00023163"/>
    </source>
</evidence>
<feature type="modified residue" description="4-aspartylphosphate" evidence="12">
    <location>
        <position position="1155"/>
    </location>
</feature>
<keyword evidence="11" id="KW-0804">Transcription</keyword>
<dbReference type="InterPro" id="IPR003594">
    <property type="entry name" value="HATPase_dom"/>
</dbReference>
<dbReference type="CDD" id="cd17574">
    <property type="entry name" value="REC_OmpR"/>
    <property type="match status" value="1"/>
</dbReference>
<evidence type="ECO:0000256" key="10">
    <source>
        <dbReference type="ARBA" id="ARBA00023125"/>
    </source>
</evidence>
<evidence type="ECO:0000256" key="13">
    <source>
        <dbReference type="SAM" id="Phobius"/>
    </source>
</evidence>
<dbReference type="SUPFAM" id="SSF63829">
    <property type="entry name" value="Calcium-dependent phosphotriesterase"/>
    <property type="match status" value="2"/>
</dbReference>
<dbReference type="InterPro" id="IPR003661">
    <property type="entry name" value="HisK_dim/P_dom"/>
</dbReference>
<feature type="domain" description="HTH araC/xylS-type" evidence="14">
    <location>
        <begin position="1254"/>
        <end position="1353"/>
    </location>
</feature>
<feature type="transmembrane region" description="Helical" evidence="13">
    <location>
        <begin position="806"/>
        <end position="824"/>
    </location>
</feature>
<dbReference type="Gene3D" id="1.10.10.60">
    <property type="entry name" value="Homeodomain-like"/>
    <property type="match status" value="1"/>
</dbReference>
<dbReference type="SUPFAM" id="SSF46689">
    <property type="entry name" value="Homeodomain-like"/>
    <property type="match status" value="1"/>
</dbReference>
<dbReference type="PROSITE" id="PS50110">
    <property type="entry name" value="RESPONSE_REGULATORY"/>
    <property type="match status" value="1"/>
</dbReference>
<dbReference type="InterPro" id="IPR036890">
    <property type="entry name" value="HATPase_C_sf"/>
</dbReference>
<dbReference type="EMBL" id="CAACYH010000004">
    <property type="protein sequence ID" value="VFB14449.1"/>
    <property type="molecule type" value="Genomic_DNA"/>
</dbReference>
<dbReference type="InterPro" id="IPR004358">
    <property type="entry name" value="Sig_transdc_His_kin-like_C"/>
</dbReference>
<name>A0A449I4U5_9BACE</name>
<dbReference type="InterPro" id="IPR011110">
    <property type="entry name" value="Reg_prop"/>
</dbReference>
<dbReference type="SUPFAM" id="SSF55874">
    <property type="entry name" value="ATPase domain of HSP90 chaperone/DNA topoisomerase II/histidine kinase"/>
    <property type="match status" value="1"/>
</dbReference>
<dbReference type="GO" id="GO:0005524">
    <property type="term" value="F:ATP binding"/>
    <property type="evidence" value="ECO:0007669"/>
    <property type="project" value="UniProtKB-KW"/>
</dbReference>
<evidence type="ECO:0000313" key="18">
    <source>
        <dbReference type="Proteomes" id="UP000396835"/>
    </source>
</evidence>
<feature type="domain" description="Histidine kinase" evidence="15">
    <location>
        <begin position="856"/>
        <end position="1070"/>
    </location>
</feature>
<evidence type="ECO:0000256" key="12">
    <source>
        <dbReference type="PROSITE-ProRule" id="PRU00169"/>
    </source>
</evidence>
<dbReference type="FunFam" id="2.60.40.10:FF:000791">
    <property type="entry name" value="Two-component system sensor histidine kinase/response regulator"/>
    <property type="match status" value="1"/>
</dbReference>
<dbReference type="InterPro" id="IPR013783">
    <property type="entry name" value="Ig-like_fold"/>
</dbReference>
<keyword evidence="5" id="KW-0547">Nucleotide-binding</keyword>
<sequence length="1361" mass="152778">MSVGYPPLKTGHAMVLPHQNVRKKNIMNKAMKNLILVMMLVAVVRMSTVAAADFRFRHFSVENGLSSNSVRAIIQDKYGFLWFGSDDGLNRYDGISIKVYKSDPWGQNEYISALYDTGDEIWVGTDRGLLVYDYETEKLTGFETATADGISPRITISGIDRDKDGNLWFSTVGQGVFKYNKGKRYLEQYEFAEAGNLVAAVMVDGDNQVWAVTNWGGPGVSKLNKAENKFEPFRLIYDAEGLNSNSLSLMEDSERVLWVGTWECGLQKVDRYTRKVTTYLHPASGKGVSHIHSLMEYAPHQLLIGSDDGLSLFNTLTGEHQLFAEDETNPYSISNRFVYPIVKDREGGVWIGTYYGGVNYISPNTGQFESFAPSRFSNSVRGTVIGRFCEDEYGRIWIASDDGGLNCYSPGERRFTNYPSDGGRKSLSYHNVHALCMDEGKLWIGTYTGGVNVLDLQTGTVKVYPCYRDDPTTPDGTSSYAIFRDREKRIWVASMSGVNLYNRETDDFTRVKDLGALTIDIDQDADGNIWFSTQGEGLFKYSPDKQLWKKYVYRDALGALASDQVNCTLIDGKGNIWVGTMNGLCKYDAKRDVFETVPLDIPSRNICGVVEEEGTLWLTTTKGLVRYVLGEGVQVFSVSDGLQSEHFLPNAVLKASDGKIYIGSVNGFNAFYPYQIKVNRVLPPVIITGLEVFNKEIEIGSRLLPKALNAMTELELSYKENVFSLLYASLSYCTPGKNRYAYKLEGFDKEWNHVGAQHKATYTNLPAGDYVFRVKATNNDGVWGDREAILKIIIHPPFYWSTASQILYFILACIVLGYFIRFLLKRTEKKHTEEINRLNAAKEKEVHEAKIKFFTMIAHEIRTPVSLIIGPLEKLMKSPSPMSPEVRRDLSIIDRNSQRLLFLVNQLLDFRKVEQEGMTIHFAPHNIRLLLEAVCERFGSFIAQHGAQLDVAYPDDDFEAMVDSEAVTKLISNLLTNASKYTKDKVLLSCVVHPEQRTFTIRVTDNGIGISEEEQQKIFNPFYQAADNKPGTGIGLSIVKSIVEAHGGCIEVESEVNKGASFIVTLPIDQSEVDRQGGEGDILNPAIPEDILSERLPEVIAPKDRPVMLIVDDNEEMRNFLSGSFGNCYVTLTAEDGLEALEKLKANDVTLIVCDWMMPRMDGVELCRSIRADWSTSHIPFILLTAKTDVDSKVEGMDCGADAYIEKPFSVQYLEACIKNLLDLRSLLRDKFSKMPMVPLNSIANNTVDNEFLSRINEVIEQNFSNPELSVDFLAGQMCISRSGLFSKIKTLADVTPNELIQIVRLKKAAALLMENRYRISEICYMVGFNNPSYFAKCFQKQFGMKPREFVSGGSVMIDPP</sequence>
<dbReference type="Pfam" id="PF12833">
    <property type="entry name" value="HTH_18"/>
    <property type="match status" value="1"/>
</dbReference>
<evidence type="ECO:0000259" key="16">
    <source>
        <dbReference type="PROSITE" id="PS50110"/>
    </source>
</evidence>
<dbReference type="InterPro" id="IPR001789">
    <property type="entry name" value="Sig_transdc_resp-reg_receiver"/>
</dbReference>
<evidence type="ECO:0000259" key="15">
    <source>
        <dbReference type="PROSITE" id="PS50109"/>
    </source>
</evidence>
<dbReference type="InterPro" id="IPR018060">
    <property type="entry name" value="HTH_AraC"/>
</dbReference>
<dbReference type="InterPro" id="IPR036097">
    <property type="entry name" value="HisK_dim/P_sf"/>
</dbReference>
<evidence type="ECO:0000256" key="4">
    <source>
        <dbReference type="ARBA" id="ARBA00022679"/>
    </source>
</evidence>
<dbReference type="Pfam" id="PF00512">
    <property type="entry name" value="HisKA"/>
    <property type="match status" value="1"/>
</dbReference>
<dbReference type="Gene3D" id="3.40.50.2300">
    <property type="match status" value="1"/>
</dbReference>
<feature type="domain" description="Response regulatory" evidence="16">
    <location>
        <begin position="1107"/>
        <end position="1222"/>
    </location>
</feature>
<keyword evidence="3 12" id="KW-0597">Phosphoprotein</keyword>
<dbReference type="SUPFAM" id="SSF52172">
    <property type="entry name" value="CheY-like"/>
    <property type="match status" value="1"/>
</dbReference>
<dbReference type="Gene3D" id="2.130.10.10">
    <property type="entry name" value="YVTN repeat-like/Quinoprotein amine dehydrogenase"/>
    <property type="match status" value="2"/>
</dbReference>
<dbReference type="SUPFAM" id="SSF47384">
    <property type="entry name" value="Homodimeric domain of signal transducing histidine kinase"/>
    <property type="match status" value="1"/>
</dbReference>
<proteinExistence type="predicted"/>
<evidence type="ECO:0000256" key="7">
    <source>
        <dbReference type="ARBA" id="ARBA00022840"/>
    </source>
</evidence>
<dbReference type="Pfam" id="PF07494">
    <property type="entry name" value="Reg_prop"/>
    <property type="match status" value="2"/>
</dbReference>
<evidence type="ECO:0000256" key="2">
    <source>
        <dbReference type="ARBA" id="ARBA00012438"/>
    </source>
</evidence>
<evidence type="ECO:0000256" key="9">
    <source>
        <dbReference type="ARBA" id="ARBA00023015"/>
    </source>
</evidence>
<keyword evidence="13" id="KW-0472">Membrane</keyword>
<dbReference type="SMART" id="SM00342">
    <property type="entry name" value="HTH_ARAC"/>
    <property type="match status" value="1"/>
</dbReference>
<organism evidence="17 18">
    <name type="scientific">Prevotella heparinolytica</name>
    <dbReference type="NCBI Taxonomy" id="28113"/>
    <lineage>
        <taxon>Bacteria</taxon>
        <taxon>Pseudomonadati</taxon>
        <taxon>Bacteroidota</taxon>
        <taxon>Bacteroidia</taxon>
        <taxon>Bacteroidales</taxon>
        <taxon>Bacteroidaceae</taxon>
        <taxon>Bacteroides</taxon>
    </lineage>
</organism>
<keyword evidence="9" id="KW-0805">Transcription regulation</keyword>
<dbReference type="Pfam" id="PF02518">
    <property type="entry name" value="HATPase_c"/>
    <property type="match status" value="1"/>
</dbReference>
<dbReference type="Gene3D" id="1.10.287.130">
    <property type="match status" value="1"/>
</dbReference>
<dbReference type="GO" id="GO:0003700">
    <property type="term" value="F:DNA-binding transcription factor activity"/>
    <property type="evidence" value="ECO:0007669"/>
    <property type="project" value="InterPro"/>
</dbReference>
<evidence type="ECO:0000256" key="8">
    <source>
        <dbReference type="ARBA" id="ARBA00023012"/>
    </source>
</evidence>
<dbReference type="FunFam" id="1.10.10.60:FF:000284">
    <property type="entry name" value="Two-component system sensor histidine kinase/response regulator"/>
    <property type="match status" value="1"/>
</dbReference>